<feature type="transmembrane region" description="Helical" evidence="2">
    <location>
        <begin position="6"/>
        <end position="25"/>
    </location>
</feature>
<comment type="caution">
    <text evidence="3">The sequence shown here is derived from an EMBL/GenBank/DDBJ whole genome shotgun (WGS) entry which is preliminary data.</text>
</comment>
<dbReference type="InterPro" id="IPR019734">
    <property type="entry name" value="TPR_rpt"/>
</dbReference>
<dbReference type="Pfam" id="PF13181">
    <property type="entry name" value="TPR_8"/>
    <property type="match status" value="2"/>
</dbReference>
<evidence type="ECO:0000256" key="2">
    <source>
        <dbReference type="SAM" id="Phobius"/>
    </source>
</evidence>
<dbReference type="InterPro" id="IPR009702">
    <property type="entry name" value="DUF1284"/>
</dbReference>
<dbReference type="Pfam" id="PF06935">
    <property type="entry name" value="DUF1284"/>
    <property type="match status" value="1"/>
</dbReference>
<organism evidence="3 4">
    <name type="scientific">Trichonephila clavata</name>
    <name type="common">Joro spider</name>
    <name type="synonym">Nephila clavata</name>
    <dbReference type="NCBI Taxonomy" id="2740835"/>
    <lineage>
        <taxon>Eukaryota</taxon>
        <taxon>Metazoa</taxon>
        <taxon>Ecdysozoa</taxon>
        <taxon>Arthropoda</taxon>
        <taxon>Chelicerata</taxon>
        <taxon>Arachnida</taxon>
        <taxon>Araneae</taxon>
        <taxon>Araneomorphae</taxon>
        <taxon>Entelegynae</taxon>
        <taxon>Araneoidea</taxon>
        <taxon>Nephilidae</taxon>
        <taxon>Trichonephila</taxon>
    </lineage>
</organism>
<evidence type="ECO:0000256" key="1">
    <source>
        <dbReference type="PROSITE-ProRule" id="PRU00339"/>
    </source>
</evidence>
<feature type="transmembrane region" description="Helical" evidence="2">
    <location>
        <begin position="260"/>
        <end position="286"/>
    </location>
</feature>
<dbReference type="InterPro" id="IPR011990">
    <property type="entry name" value="TPR-like_helical_dom_sf"/>
</dbReference>
<accession>A0A8X6G853</accession>
<dbReference type="AlphaFoldDB" id="A0A8X6G853"/>
<dbReference type="PROSITE" id="PS50293">
    <property type="entry name" value="TPR_REGION"/>
    <property type="match status" value="1"/>
</dbReference>
<feature type="repeat" description="TPR" evidence="1">
    <location>
        <begin position="377"/>
        <end position="410"/>
    </location>
</feature>
<dbReference type="Pfam" id="PF02632">
    <property type="entry name" value="BioY"/>
    <property type="match status" value="1"/>
</dbReference>
<sequence length="540" mass="61338">MAQISIPLQPVPITLQTLGVMLIGLKFNRRTAFYSVLTYLSLGAAGFPVFANFSGGDHIFLEPKGGYLIGCLAAVVVMGELACYLRGSGTSNNGRCFTIYPSWFGKNFSTCSSFAIFEKMIKFRPHHFMFTLAFRGYGYSQGFVENYKKIASKVISDTNAQIEVVDSLDSICSACPNQTKQGKCTKQAKVLELDRRHKEVLGIKVGEILTWNEAVKRIREKMSLEKFDYACEGCNWQPYGICKDALLNCHAYKAQRNKVYWLHAAANATTLGPMFICMLICVVILWRSSVTYASENLEIQKAFDSVVKHIKADKKYKDLDVIERKSDKFNIKIAQNSGKSFDIYSTLRKAKDSFESGDNETAISLLNQIITKFPYHKNALIGLGNIYYANKEYKKAIEIYTRLLKEYPSNPYILKNFLTIISQYDPDLALSEMLKLYDIHKNYAPLLANLGLIYMKKKDYIKGKEYMTTAISLDENNIFYTYNLAVILDKLSDFKNAIIFYLKLLNMATTSKDVSEKIPLYKVTARLKFIKLHSTHSKIS</sequence>
<dbReference type="PROSITE" id="PS50005">
    <property type="entry name" value="TPR"/>
    <property type="match status" value="2"/>
</dbReference>
<feature type="transmembrane region" description="Helical" evidence="2">
    <location>
        <begin position="32"/>
        <end position="53"/>
    </location>
</feature>
<dbReference type="PANTHER" id="PTHR34295">
    <property type="entry name" value="BIOTIN TRANSPORTER BIOY"/>
    <property type="match status" value="1"/>
</dbReference>
<dbReference type="InterPro" id="IPR003784">
    <property type="entry name" value="BioY"/>
</dbReference>
<dbReference type="GO" id="GO:0005886">
    <property type="term" value="C:plasma membrane"/>
    <property type="evidence" value="ECO:0007669"/>
    <property type="project" value="InterPro"/>
</dbReference>
<dbReference type="Proteomes" id="UP000887116">
    <property type="component" value="Unassembled WGS sequence"/>
</dbReference>
<feature type="repeat" description="TPR" evidence="1">
    <location>
        <begin position="444"/>
        <end position="477"/>
    </location>
</feature>
<evidence type="ECO:0000313" key="3">
    <source>
        <dbReference type="EMBL" id="GFQ76573.1"/>
    </source>
</evidence>
<protein>
    <submittedName>
        <fullName evidence="3">TPR_REGION domain-containing protein</fullName>
    </submittedName>
</protein>
<dbReference type="GO" id="GO:0015225">
    <property type="term" value="F:biotin transmembrane transporter activity"/>
    <property type="evidence" value="ECO:0007669"/>
    <property type="project" value="InterPro"/>
</dbReference>
<keyword evidence="4" id="KW-1185">Reference proteome</keyword>
<dbReference type="Pfam" id="PF14559">
    <property type="entry name" value="TPR_19"/>
    <property type="match status" value="1"/>
</dbReference>
<keyword evidence="2" id="KW-0812">Transmembrane</keyword>
<dbReference type="OrthoDB" id="421121at2759"/>
<dbReference type="EMBL" id="BMAO01011793">
    <property type="protein sequence ID" value="GFQ76573.1"/>
    <property type="molecule type" value="Genomic_DNA"/>
</dbReference>
<keyword evidence="2" id="KW-1133">Transmembrane helix</keyword>
<evidence type="ECO:0000313" key="4">
    <source>
        <dbReference type="Proteomes" id="UP000887116"/>
    </source>
</evidence>
<dbReference type="SUPFAM" id="SSF48452">
    <property type="entry name" value="TPR-like"/>
    <property type="match status" value="1"/>
</dbReference>
<dbReference type="PANTHER" id="PTHR34295:SF1">
    <property type="entry name" value="BIOTIN TRANSPORTER BIOY"/>
    <property type="match status" value="1"/>
</dbReference>
<name>A0A8X6G853_TRICU</name>
<dbReference type="SMART" id="SM00028">
    <property type="entry name" value="TPR"/>
    <property type="match status" value="3"/>
</dbReference>
<dbReference type="Gene3D" id="1.10.1760.20">
    <property type="match status" value="1"/>
</dbReference>
<keyword evidence="2" id="KW-0472">Membrane</keyword>
<feature type="transmembrane region" description="Helical" evidence="2">
    <location>
        <begin position="65"/>
        <end position="85"/>
    </location>
</feature>
<keyword evidence="1" id="KW-0802">TPR repeat</keyword>
<dbReference type="Gene3D" id="1.25.40.10">
    <property type="entry name" value="Tetratricopeptide repeat domain"/>
    <property type="match status" value="2"/>
</dbReference>
<proteinExistence type="predicted"/>
<reference evidence="3" key="1">
    <citation type="submission" date="2020-07" db="EMBL/GenBank/DDBJ databases">
        <title>Multicomponent nature underlies the extraordinary mechanical properties of spider dragline silk.</title>
        <authorList>
            <person name="Kono N."/>
            <person name="Nakamura H."/>
            <person name="Mori M."/>
            <person name="Yoshida Y."/>
            <person name="Ohtoshi R."/>
            <person name="Malay A.D."/>
            <person name="Moran D.A.P."/>
            <person name="Tomita M."/>
            <person name="Numata K."/>
            <person name="Arakawa K."/>
        </authorList>
    </citation>
    <scope>NUCLEOTIDE SEQUENCE</scope>
</reference>
<gene>
    <name evidence="3" type="ORF">TNCT_635271</name>
</gene>